<dbReference type="RefSeq" id="WP_380001773.1">
    <property type="nucleotide sequence ID" value="NZ_JBHSGN010000169.1"/>
</dbReference>
<reference evidence="6" key="1">
    <citation type="journal article" date="2019" name="Int. J. Syst. Evol. Microbiol.">
        <title>The Global Catalogue of Microorganisms (GCM) 10K type strain sequencing project: providing services to taxonomists for standard genome sequencing and annotation.</title>
        <authorList>
            <consortium name="The Broad Institute Genomics Platform"/>
            <consortium name="The Broad Institute Genome Sequencing Center for Infectious Disease"/>
            <person name="Wu L."/>
            <person name="Ma J."/>
        </authorList>
    </citation>
    <scope>NUCLEOTIDE SEQUENCE [LARGE SCALE GENOMIC DNA]</scope>
    <source>
        <strain evidence="6">CCUG 66188</strain>
    </source>
</reference>
<dbReference type="PANTHER" id="PTHR30349">
    <property type="entry name" value="PHAGE INTEGRASE-RELATED"/>
    <property type="match status" value="1"/>
</dbReference>
<comment type="caution">
    <text evidence="5">The sequence shown here is derived from an EMBL/GenBank/DDBJ whole genome shotgun (WGS) entry which is preliminary data.</text>
</comment>
<dbReference type="InterPro" id="IPR002104">
    <property type="entry name" value="Integrase_catalytic"/>
</dbReference>
<evidence type="ECO:0000256" key="3">
    <source>
        <dbReference type="ARBA" id="ARBA00023172"/>
    </source>
</evidence>
<dbReference type="Proteomes" id="UP001596023">
    <property type="component" value="Unassembled WGS sequence"/>
</dbReference>
<dbReference type="Pfam" id="PF17293">
    <property type="entry name" value="Arm-DNA-bind_5"/>
    <property type="match status" value="1"/>
</dbReference>
<dbReference type="Pfam" id="PF00589">
    <property type="entry name" value="Phage_integrase"/>
    <property type="match status" value="1"/>
</dbReference>
<evidence type="ECO:0000256" key="2">
    <source>
        <dbReference type="ARBA" id="ARBA00023125"/>
    </source>
</evidence>
<dbReference type="PROSITE" id="PS51898">
    <property type="entry name" value="TYR_RECOMBINASE"/>
    <property type="match status" value="1"/>
</dbReference>
<dbReference type="InterPro" id="IPR025269">
    <property type="entry name" value="SAM-like_dom"/>
</dbReference>
<keyword evidence="2" id="KW-0238">DNA-binding</keyword>
<comment type="similarity">
    <text evidence="1">Belongs to the 'phage' integrase family.</text>
</comment>
<dbReference type="InterPro" id="IPR035386">
    <property type="entry name" value="Arm-DNA-bind_5"/>
</dbReference>
<dbReference type="InterPro" id="IPR011010">
    <property type="entry name" value="DNA_brk_join_enz"/>
</dbReference>
<sequence>MKQTFNVLFFVRRTKLKKSGDTPIMLRITIEGQLVELQLKRDVKPNLWNQNKERCIGKDAISLEINRYLQSVKLRLFEIHRKMEEDDKLINPMEIRRKFLGLDEEHKMFFQVFQEHNDKCRELIGKDYAKVTVSRFDTCLKYFREMSQAQYQRKDIPLKEVSNGMIHDYIHFLKAEKGLQENTVIRYMKVVKKVLNIAVNYDWIQKNPFGNIRFHEKEVNKEFLTKEELETLRTKEFEIPRLELVRDVFLVQCWTGLAFIDVSQLKEEHIIADNEGNLWIRKERHKTGIMCNVPLLDVPLEIIEKYKGHPLSQKRGILLPVLSNQKCNAYLKEIADCCGIKKNLSTHTGRHTFCSVVTLANNVSLENIAKMVGHTNTRMTQRYAKVLDQSIWRDMEKVRSSFAIEE</sequence>
<dbReference type="PANTHER" id="PTHR30349:SF64">
    <property type="entry name" value="PROPHAGE INTEGRASE INTD-RELATED"/>
    <property type="match status" value="1"/>
</dbReference>
<keyword evidence="6" id="KW-1185">Reference proteome</keyword>
<evidence type="ECO:0000256" key="1">
    <source>
        <dbReference type="ARBA" id="ARBA00008857"/>
    </source>
</evidence>
<accession>A0ABV9L404</accession>
<dbReference type="Gene3D" id="1.10.443.10">
    <property type="entry name" value="Intergrase catalytic core"/>
    <property type="match status" value="1"/>
</dbReference>
<proteinExistence type="inferred from homology"/>
<dbReference type="Gene3D" id="1.10.150.130">
    <property type="match status" value="1"/>
</dbReference>
<dbReference type="InterPro" id="IPR013762">
    <property type="entry name" value="Integrase-like_cat_sf"/>
</dbReference>
<dbReference type="InterPro" id="IPR010998">
    <property type="entry name" value="Integrase_recombinase_N"/>
</dbReference>
<feature type="domain" description="Tyr recombinase" evidence="4">
    <location>
        <begin position="219"/>
        <end position="397"/>
    </location>
</feature>
<dbReference type="InterPro" id="IPR050090">
    <property type="entry name" value="Tyrosine_recombinase_XerCD"/>
</dbReference>
<evidence type="ECO:0000313" key="5">
    <source>
        <dbReference type="EMBL" id="MFC4677006.1"/>
    </source>
</evidence>
<dbReference type="Pfam" id="PF13102">
    <property type="entry name" value="Phage_int_SAM_5"/>
    <property type="match status" value="1"/>
</dbReference>
<dbReference type="CDD" id="cd01185">
    <property type="entry name" value="INTN1_C_like"/>
    <property type="match status" value="1"/>
</dbReference>
<evidence type="ECO:0000259" key="4">
    <source>
        <dbReference type="PROSITE" id="PS51898"/>
    </source>
</evidence>
<dbReference type="EMBL" id="JBHSGN010000169">
    <property type="protein sequence ID" value="MFC4677006.1"/>
    <property type="molecule type" value="Genomic_DNA"/>
</dbReference>
<name>A0ABV9L404_9BACT</name>
<gene>
    <name evidence="5" type="ORF">ACFO6W_25320</name>
</gene>
<evidence type="ECO:0000313" key="6">
    <source>
        <dbReference type="Proteomes" id="UP001596023"/>
    </source>
</evidence>
<dbReference type="SUPFAM" id="SSF56349">
    <property type="entry name" value="DNA breaking-rejoining enzymes"/>
    <property type="match status" value="1"/>
</dbReference>
<protein>
    <submittedName>
        <fullName evidence="5">Site-specific integrase</fullName>
    </submittedName>
</protein>
<keyword evidence="3" id="KW-0233">DNA recombination</keyword>
<organism evidence="5 6">
    <name type="scientific">Dysgonomonas termitidis</name>
    <dbReference type="NCBI Taxonomy" id="1516126"/>
    <lineage>
        <taxon>Bacteria</taxon>
        <taxon>Pseudomonadati</taxon>
        <taxon>Bacteroidota</taxon>
        <taxon>Bacteroidia</taxon>
        <taxon>Bacteroidales</taxon>
        <taxon>Dysgonomonadaceae</taxon>
        <taxon>Dysgonomonas</taxon>
    </lineage>
</organism>